<keyword evidence="3" id="KW-1185">Reference proteome</keyword>
<evidence type="ECO:0000313" key="2">
    <source>
        <dbReference type="EMBL" id="KAH3818552.1"/>
    </source>
</evidence>
<reference evidence="2" key="1">
    <citation type="journal article" date="2019" name="bioRxiv">
        <title>The Genome of the Zebra Mussel, Dreissena polymorpha: A Resource for Invasive Species Research.</title>
        <authorList>
            <person name="McCartney M.A."/>
            <person name="Auch B."/>
            <person name="Kono T."/>
            <person name="Mallez S."/>
            <person name="Zhang Y."/>
            <person name="Obille A."/>
            <person name="Becker A."/>
            <person name="Abrahante J.E."/>
            <person name="Garbe J."/>
            <person name="Badalamenti J.P."/>
            <person name="Herman A."/>
            <person name="Mangelson H."/>
            <person name="Liachko I."/>
            <person name="Sullivan S."/>
            <person name="Sone E.D."/>
            <person name="Koren S."/>
            <person name="Silverstein K.A.T."/>
            <person name="Beckman K.B."/>
            <person name="Gohl D.M."/>
        </authorList>
    </citation>
    <scope>NUCLEOTIDE SEQUENCE</scope>
    <source>
        <strain evidence="2">Duluth1</strain>
        <tissue evidence="2">Whole animal</tissue>
    </source>
</reference>
<evidence type="ECO:0000313" key="3">
    <source>
        <dbReference type="Proteomes" id="UP000828390"/>
    </source>
</evidence>
<sequence length="194" mass="22195">MCQYQTDNISRYQCNDILKRNVSTNEITSSRDIYQSNDISRDSYQCYDISRGSVSTNEIASSRDSVSTNAMTSSRESVSTNAMTSSRDSVSSNIMTSIRNSVSTKVMTSSRFSYQCNDSIKKTVPYLYSDIHKGRYIVNTYSMASSSRNGNTYEMTADRGSEDINHKRQCQYLYIPIQSLSRNYLYSDIRERQL</sequence>
<evidence type="ECO:0000256" key="1">
    <source>
        <dbReference type="SAM" id="MobiDB-lite"/>
    </source>
</evidence>
<feature type="region of interest" description="Disordered" evidence="1">
    <location>
        <begin position="60"/>
        <end position="86"/>
    </location>
</feature>
<gene>
    <name evidence="2" type="ORF">DPMN_120273</name>
</gene>
<reference evidence="2" key="2">
    <citation type="submission" date="2020-11" db="EMBL/GenBank/DDBJ databases">
        <authorList>
            <person name="McCartney M.A."/>
            <person name="Auch B."/>
            <person name="Kono T."/>
            <person name="Mallez S."/>
            <person name="Becker A."/>
            <person name="Gohl D.M."/>
            <person name="Silverstein K.A.T."/>
            <person name="Koren S."/>
            <person name="Bechman K.B."/>
            <person name="Herman A."/>
            <person name="Abrahante J.E."/>
            <person name="Garbe J."/>
        </authorList>
    </citation>
    <scope>NUCLEOTIDE SEQUENCE</scope>
    <source>
        <strain evidence="2">Duluth1</strain>
        <tissue evidence="2">Whole animal</tissue>
    </source>
</reference>
<name>A0A9D4GR90_DREPO</name>
<organism evidence="2 3">
    <name type="scientific">Dreissena polymorpha</name>
    <name type="common">Zebra mussel</name>
    <name type="synonym">Mytilus polymorpha</name>
    <dbReference type="NCBI Taxonomy" id="45954"/>
    <lineage>
        <taxon>Eukaryota</taxon>
        <taxon>Metazoa</taxon>
        <taxon>Spiralia</taxon>
        <taxon>Lophotrochozoa</taxon>
        <taxon>Mollusca</taxon>
        <taxon>Bivalvia</taxon>
        <taxon>Autobranchia</taxon>
        <taxon>Heteroconchia</taxon>
        <taxon>Euheterodonta</taxon>
        <taxon>Imparidentia</taxon>
        <taxon>Neoheterodontei</taxon>
        <taxon>Myida</taxon>
        <taxon>Dreissenoidea</taxon>
        <taxon>Dreissenidae</taxon>
        <taxon>Dreissena</taxon>
    </lineage>
</organism>
<proteinExistence type="predicted"/>
<dbReference type="Proteomes" id="UP000828390">
    <property type="component" value="Unassembled WGS sequence"/>
</dbReference>
<dbReference type="EMBL" id="JAIWYP010000005">
    <property type="protein sequence ID" value="KAH3818552.1"/>
    <property type="molecule type" value="Genomic_DNA"/>
</dbReference>
<accession>A0A9D4GR90</accession>
<dbReference type="AlphaFoldDB" id="A0A9D4GR90"/>
<protein>
    <submittedName>
        <fullName evidence="2">Uncharacterized protein</fullName>
    </submittedName>
</protein>
<comment type="caution">
    <text evidence="2">The sequence shown here is derived from an EMBL/GenBank/DDBJ whole genome shotgun (WGS) entry which is preliminary data.</text>
</comment>